<comment type="subunit">
    <text evidence="7">Monomer. Binds directly to the core enzyme of the DNA-dependent RNA polymerase and to nascent RNA.</text>
</comment>
<keyword evidence="2 7" id="KW-0963">Cytoplasm</keyword>
<dbReference type="Pfam" id="PF26594">
    <property type="entry name" value="KH_NusA_2nd"/>
    <property type="match status" value="1"/>
</dbReference>
<dbReference type="Proteomes" id="UP000199433">
    <property type="component" value="Unassembled WGS sequence"/>
</dbReference>
<dbReference type="PANTHER" id="PTHR22648">
    <property type="entry name" value="TRANSCRIPTION TERMINATION FACTOR NUSA"/>
    <property type="match status" value="1"/>
</dbReference>
<feature type="region of interest" description="Disordered" evidence="8">
    <location>
        <begin position="394"/>
        <end position="511"/>
    </location>
</feature>
<evidence type="ECO:0000256" key="6">
    <source>
        <dbReference type="ARBA" id="ARBA00023163"/>
    </source>
</evidence>
<dbReference type="PANTHER" id="PTHR22648:SF0">
    <property type="entry name" value="TRANSCRIPTION TERMINATION_ANTITERMINATION PROTEIN NUSA"/>
    <property type="match status" value="1"/>
</dbReference>
<evidence type="ECO:0000259" key="9">
    <source>
        <dbReference type="SMART" id="SM00316"/>
    </source>
</evidence>
<comment type="function">
    <text evidence="7">Participates in both transcription termination and antitermination.</text>
</comment>
<dbReference type="Gene3D" id="3.30.300.20">
    <property type="match status" value="2"/>
</dbReference>
<evidence type="ECO:0000259" key="10">
    <source>
        <dbReference type="SMART" id="SM00322"/>
    </source>
</evidence>
<dbReference type="Pfam" id="PF08529">
    <property type="entry name" value="NusA_N"/>
    <property type="match status" value="1"/>
</dbReference>
<evidence type="ECO:0000256" key="4">
    <source>
        <dbReference type="ARBA" id="ARBA00022884"/>
    </source>
</evidence>
<dbReference type="FunFam" id="3.30.1480.10:FF:000002">
    <property type="entry name" value="Transcription termination/antitermination protein NusA"/>
    <property type="match status" value="1"/>
</dbReference>
<dbReference type="InterPro" id="IPR010213">
    <property type="entry name" value="TF_NusA"/>
</dbReference>
<dbReference type="CDD" id="cd22529">
    <property type="entry name" value="KH-II_NusA_rpt2"/>
    <property type="match status" value="1"/>
</dbReference>
<reference evidence="12" key="1">
    <citation type="submission" date="2016-10" db="EMBL/GenBank/DDBJ databases">
        <authorList>
            <person name="Varghese N."/>
            <person name="Submissions S."/>
        </authorList>
    </citation>
    <scope>NUCLEOTIDE SEQUENCE [LARGE SCALE GENOMIC DNA]</scope>
    <source>
        <strain evidence="12">DSM 19181</strain>
    </source>
</reference>
<feature type="domain" description="K Homology" evidence="10">
    <location>
        <begin position="300"/>
        <end position="358"/>
    </location>
</feature>
<dbReference type="InterPro" id="IPR030842">
    <property type="entry name" value="TF_NusA_bacterial"/>
</dbReference>
<evidence type="ECO:0000313" key="12">
    <source>
        <dbReference type="Proteomes" id="UP000199433"/>
    </source>
</evidence>
<dbReference type="AlphaFoldDB" id="A0A1G8VX38"/>
<keyword evidence="12" id="KW-1185">Reference proteome</keyword>
<comment type="subcellular location">
    <subcellularLocation>
        <location evidence="7">Cytoplasm</location>
    </subcellularLocation>
</comment>
<evidence type="ECO:0000256" key="8">
    <source>
        <dbReference type="SAM" id="MobiDB-lite"/>
    </source>
</evidence>
<keyword evidence="4 7" id="KW-0694">RNA-binding</keyword>
<proteinExistence type="inferred from homology"/>
<feature type="compositionally biased region" description="Acidic residues" evidence="8">
    <location>
        <begin position="455"/>
        <end position="476"/>
    </location>
</feature>
<protein>
    <recommendedName>
        <fullName evidence="7">Transcription termination/antitermination protein NusA</fullName>
    </recommendedName>
</protein>
<dbReference type="FunFam" id="3.30.300.20:FF:000005">
    <property type="entry name" value="Transcription termination/antitermination protein NusA"/>
    <property type="match status" value="1"/>
</dbReference>
<keyword evidence="6 7" id="KW-0804">Transcription</keyword>
<evidence type="ECO:0000256" key="5">
    <source>
        <dbReference type="ARBA" id="ARBA00023015"/>
    </source>
</evidence>
<dbReference type="InterPro" id="IPR015946">
    <property type="entry name" value="KH_dom-like_a/b"/>
</dbReference>
<dbReference type="HAMAP" id="MF_00945_B">
    <property type="entry name" value="NusA_B"/>
    <property type="match status" value="1"/>
</dbReference>
<sequence length="511" mass="57021">MSKELAAALETLEQEKGISKEIVIDALEAALVSAYKRNYGTSQNVEVNFDEDTGTITVNQVKEVVEDVYDSQLEISLTEARERNKAYEVGDKIKFEVTPRNFGRIAAQTAKQVIMQRMREAERSIIYNEYIAYEDDLMTGTVERQDSKFIYINLGKVEAVLSKRDQIENETYATHDRIKVYVSNVENSTKGPQVFVSRTHPNLIKRLFEQEVPEIYDGIVEIVSIAREAGDRAKIAVSSRDENVDPVGTCVGPRGSRVQAIVNELNGENMDIVEWDKDPSVYIKNALNPAQVIDVQFDEDQHSCVIVVPDYQLSLAIGKRGQNVRLAAKLTGFKIDIKSESDMEALAKEAEELKDDSFFNALNDDSEEAVQQADALADADTLFSEDETIEVEALDEEEVSDAGDSTVYAQDNDQPDAQPGEPVMETDFQSGELDSNDAEDLIEFAEERDGRGEEDATEASMEEIEEATFSEDDEYTLSDGGEGEPPFTDTEKNTFPENQETTFSDDENLGS</sequence>
<dbReference type="SUPFAM" id="SSF50249">
    <property type="entry name" value="Nucleic acid-binding proteins"/>
    <property type="match status" value="1"/>
</dbReference>
<feature type="compositionally biased region" description="Acidic residues" evidence="8">
    <location>
        <begin position="434"/>
        <end position="444"/>
    </location>
</feature>
<keyword evidence="1 7" id="KW-0806">Transcription termination</keyword>
<feature type="domain" description="S1 motif" evidence="9">
    <location>
        <begin position="133"/>
        <end position="199"/>
    </location>
</feature>
<dbReference type="InterPro" id="IPR036555">
    <property type="entry name" value="NusA_N_sf"/>
</dbReference>
<dbReference type="PROSITE" id="PS50084">
    <property type="entry name" value="KH_TYPE_1"/>
    <property type="match status" value="1"/>
</dbReference>
<evidence type="ECO:0000256" key="3">
    <source>
        <dbReference type="ARBA" id="ARBA00022814"/>
    </source>
</evidence>
<dbReference type="GO" id="GO:0005829">
    <property type="term" value="C:cytosol"/>
    <property type="evidence" value="ECO:0007669"/>
    <property type="project" value="TreeGrafter"/>
</dbReference>
<dbReference type="InterPro" id="IPR025249">
    <property type="entry name" value="TF_NusA_KH_1st"/>
</dbReference>
<dbReference type="SMART" id="SM00322">
    <property type="entry name" value="KH"/>
    <property type="match status" value="2"/>
</dbReference>
<feature type="domain" description="K Homology" evidence="10">
    <location>
        <begin position="229"/>
        <end position="292"/>
    </location>
</feature>
<dbReference type="EMBL" id="FNFK01000002">
    <property type="protein sequence ID" value="SDJ69790.1"/>
    <property type="molecule type" value="Genomic_DNA"/>
</dbReference>
<dbReference type="InterPro" id="IPR012340">
    <property type="entry name" value="NA-bd_OB-fold"/>
</dbReference>
<dbReference type="Gene3D" id="3.30.1480.10">
    <property type="entry name" value="NusA, N-terminal domain"/>
    <property type="match status" value="1"/>
</dbReference>
<dbReference type="Pfam" id="PF00575">
    <property type="entry name" value="S1"/>
    <property type="match status" value="1"/>
</dbReference>
<dbReference type="GO" id="GO:0003700">
    <property type="term" value="F:DNA-binding transcription factor activity"/>
    <property type="evidence" value="ECO:0007669"/>
    <property type="project" value="InterPro"/>
</dbReference>
<dbReference type="CDD" id="cd04455">
    <property type="entry name" value="S1_NusA"/>
    <property type="match status" value="1"/>
</dbReference>
<dbReference type="GO" id="GO:0006353">
    <property type="term" value="P:DNA-templated transcription termination"/>
    <property type="evidence" value="ECO:0007669"/>
    <property type="project" value="UniProtKB-UniRule"/>
</dbReference>
<accession>A0A1G8VX38</accession>
<evidence type="ECO:0000256" key="2">
    <source>
        <dbReference type="ARBA" id="ARBA00022490"/>
    </source>
</evidence>
<dbReference type="OrthoDB" id="9807233at2"/>
<dbReference type="FunFam" id="3.30.300.20:FF:000002">
    <property type="entry name" value="Transcription termination/antitermination protein NusA"/>
    <property type="match status" value="1"/>
</dbReference>
<dbReference type="CDD" id="cd02134">
    <property type="entry name" value="KH-II_NusA_rpt1"/>
    <property type="match status" value="1"/>
</dbReference>
<dbReference type="InterPro" id="IPR058582">
    <property type="entry name" value="KH_NusA_2nd"/>
</dbReference>
<evidence type="ECO:0000313" key="11">
    <source>
        <dbReference type="EMBL" id="SDJ69790.1"/>
    </source>
</evidence>
<dbReference type="InterPro" id="IPR013735">
    <property type="entry name" value="TF_NusA_N"/>
</dbReference>
<dbReference type="Pfam" id="PF13184">
    <property type="entry name" value="KH_NusA_1st"/>
    <property type="match status" value="1"/>
</dbReference>
<keyword evidence="5 7" id="KW-0805">Transcription regulation</keyword>
<dbReference type="InterPro" id="IPR003029">
    <property type="entry name" value="S1_domain"/>
</dbReference>
<keyword evidence="3 7" id="KW-0889">Transcription antitermination</keyword>
<dbReference type="FunFam" id="2.40.50.140:FF:000058">
    <property type="entry name" value="Transcription termination/antitermination protein NusA"/>
    <property type="match status" value="1"/>
</dbReference>
<dbReference type="GO" id="GO:0031564">
    <property type="term" value="P:transcription antitermination"/>
    <property type="evidence" value="ECO:0007669"/>
    <property type="project" value="UniProtKB-UniRule"/>
</dbReference>
<dbReference type="InterPro" id="IPR009019">
    <property type="entry name" value="KH_sf_prok-type"/>
</dbReference>
<dbReference type="GO" id="GO:0003723">
    <property type="term" value="F:RNA binding"/>
    <property type="evidence" value="ECO:0007669"/>
    <property type="project" value="UniProtKB-UniRule"/>
</dbReference>
<dbReference type="Gene3D" id="2.40.50.140">
    <property type="entry name" value="Nucleic acid-binding proteins"/>
    <property type="match status" value="1"/>
</dbReference>
<comment type="similarity">
    <text evidence="7">Belongs to the NusA family.</text>
</comment>
<evidence type="ECO:0000256" key="7">
    <source>
        <dbReference type="HAMAP-Rule" id="MF_00945"/>
    </source>
</evidence>
<dbReference type="InterPro" id="IPR004087">
    <property type="entry name" value="KH_dom"/>
</dbReference>
<dbReference type="NCBIfam" id="TIGR01953">
    <property type="entry name" value="NusA"/>
    <property type="match status" value="1"/>
</dbReference>
<evidence type="ECO:0000256" key="1">
    <source>
        <dbReference type="ARBA" id="ARBA00022472"/>
    </source>
</evidence>
<feature type="compositionally biased region" description="Basic and acidic residues" evidence="8">
    <location>
        <begin position="445"/>
        <end position="454"/>
    </location>
</feature>
<dbReference type="SUPFAM" id="SSF69705">
    <property type="entry name" value="Transcription factor NusA, N-terminal domain"/>
    <property type="match status" value="1"/>
</dbReference>
<dbReference type="STRING" id="426701.SAMN04488098_1002108"/>
<organism evidence="11 12">
    <name type="scientific">Alkalibacterium thalassium</name>
    <dbReference type="NCBI Taxonomy" id="426701"/>
    <lineage>
        <taxon>Bacteria</taxon>
        <taxon>Bacillati</taxon>
        <taxon>Bacillota</taxon>
        <taxon>Bacilli</taxon>
        <taxon>Lactobacillales</taxon>
        <taxon>Carnobacteriaceae</taxon>
        <taxon>Alkalibacterium</taxon>
    </lineage>
</organism>
<name>A0A1G8VX38_9LACT</name>
<dbReference type="SMART" id="SM00316">
    <property type="entry name" value="S1"/>
    <property type="match status" value="1"/>
</dbReference>
<dbReference type="SUPFAM" id="SSF54814">
    <property type="entry name" value="Prokaryotic type KH domain (KH-domain type II)"/>
    <property type="match status" value="2"/>
</dbReference>
<gene>
    <name evidence="7" type="primary">nusA</name>
    <name evidence="11" type="ORF">SAMN04488098_1002108</name>
</gene>